<evidence type="ECO:0000256" key="1">
    <source>
        <dbReference type="SAM" id="MobiDB-lite"/>
    </source>
</evidence>
<comment type="caution">
    <text evidence="2">The sequence shown here is derived from an EMBL/GenBank/DDBJ whole genome shotgun (WGS) entry which is preliminary data.</text>
</comment>
<feature type="compositionally biased region" description="Polar residues" evidence="1">
    <location>
        <begin position="77"/>
        <end position="87"/>
    </location>
</feature>
<accession>A0AAD9YE66</accession>
<feature type="region of interest" description="Disordered" evidence="1">
    <location>
        <begin position="123"/>
        <end position="148"/>
    </location>
</feature>
<keyword evidence="3" id="KW-1185">Reference proteome</keyword>
<organism evidence="2 3">
    <name type="scientific">Colletotrichum kahawae</name>
    <name type="common">Coffee berry disease fungus</name>
    <dbReference type="NCBI Taxonomy" id="34407"/>
    <lineage>
        <taxon>Eukaryota</taxon>
        <taxon>Fungi</taxon>
        <taxon>Dikarya</taxon>
        <taxon>Ascomycota</taxon>
        <taxon>Pezizomycotina</taxon>
        <taxon>Sordariomycetes</taxon>
        <taxon>Hypocreomycetidae</taxon>
        <taxon>Glomerellales</taxon>
        <taxon>Glomerellaceae</taxon>
        <taxon>Colletotrichum</taxon>
        <taxon>Colletotrichum gloeosporioides species complex</taxon>
    </lineage>
</organism>
<name>A0AAD9YE66_COLKA</name>
<feature type="region of interest" description="Disordered" evidence="1">
    <location>
        <begin position="68"/>
        <end position="98"/>
    </location>
</feature>
<gene>
    <name evidence="2" type="ORF">CKAH01_16881</name>
</gene>
<evidence type="ECO:0000313" key="2">
    <source>
        <dbReference type="EMBL" id="KAK2758167.1"/>
    </source>
</evidence>
<protein>
    <submittedName>
        <fullName evidence="2">Integral membrane protein</fullName>
    </submittedName>
</protein>
<dbReference type="AlphaFoldDB" id="A0AAD9YE66"/>
<dbReference type="EMBL" id="VYYT01000192">
    <property type="protein sequence ID" value="KAK2758167.1"/>
    <property type="molecule type" value="Genomic_DNA"/>
</dbReference>
<dbReference type="Proteomes" id="UP001281614">
    <property type="component" value="Unassembled WGS sequence"/>
</dbReference>
<sequence length="176" mass="19467">MRSPDYSWDVAEQFNWSFLEANAGIVCAAVPGLKPFFMRYLPSFISSRITGSSNRTGKKSLPYNTVIENNKKRRNMQSESYELQSQDDISEGGSGKVDDETKLWSGRVLRKDATNHRETIIQSGSVSGGRRSTHIDGSKLFNEGGKDTKSSTANLSVAFDGRGIKVTHETKVSYSS</sequence>
<proteinExistence type="predicted"/>
<evidence type="ECO:0000313" key="3">
    <source>
        <dbReference type="Proteomes" id="UP001281614"/>
    </source>
</evidence>
<reference evidence="2" key="1">
    <citation type="submission" date="2023-02" db="EMBL/GenBank/DDBJ databases">
        <title>Colletotrichum kahawae CIFC_Que2 genome sequencing and assembly.</title>
        <authorList>
            <person name="Baroncelli R."/>
        </authorList>
    </citation>
    <scope>NUCLEOTIDE SEQUENCE</scope>
    <source>
        <strain evidence="2">CIFC_Que2</strain>
    </source>
</reference>